<name>A0A378C542_KLEPN</name>
<sequence>MRDRWPVPLLPSSLMASGLKFKENSRDCNKQNLKTIFIGLKKTFQNAFDQTPNDWQQIAMVVPSSTKEENYAWLSRFPKMP</sequence>
<evidence type="ECO:0000313" key="2">
    <source>
        <dbReference type="EMBL" id="STV62042.1"/>
    </source>
</evidence>
<evidence type="ECO:0000313" key="3">
    <source>
        <dbReference type="Proteomes" id="UP000254387"/>
    </source>
</evidence>
<dbReference type="EMBL" id="UGMN01000004">
    <property type="protein sequence ID" value="STV62042.1"/>
    <property type="molecule type" value="Genomic_DNA"/>
</dbReference>
<dbReference type="AlphaFoldDB" id="A0A378C542"/>
<dbReference type="InterPro" id="IPR018774">
    <property type="entry name" value="Phage_Mu_GpT"/>
</dbReference>
<reference evidence="2 3" key="1">
    <citation type="submission" date="2018-06" db="EMBL/GenBank/DDBJ databases">
        <authorList>
            <consortium name="Pathogen Informatics"/>
            <person name="Doyle S."/>
        </authorList>
    </citation>
    <scope>NUCLEOTIDE SEQUENCE [LARGE SCALE GENOMIC DNA]</scope>
    <source>
        <strain evidence="2 3">NCTC5053</strain>
    </source>
</reference>
<accession>A0A378C542</accession>
<gene>
    <name evidence="2" type="ORF">NCTC5053_06543</name>
</gene>
<protein>
    <submittedName>
        <fullName evidence="2">Mu-like prophage major head subunit gpT</fullName>
    </submittedName>
</protein>
<evidence type="ECO:0000259" key="1">
    <source>
        <dbReference type="Pfam" id="PF10124"/>
    </source>
</evidence>
<organism evidence="2 3">
    <name type="scientific">Klebsiella pneumoniae</name>
    <dbReference type="NCBI Taxonomy" id="573"/>
    <lineage>
        <taxon>Bacteria</taxon>
        <taxon>Pseudomonadati</taxon>
        <taxon>Pseudomonadota</taxon>
        <taxon>Gammaproteobacteria</taxon>
        <taxon>Enterobacterales</taxon>
        <taxon>Enterobacteriaceae</taxon>
        <taxon>Klebsiella/Raoultella group</taxon>
        <taxon>Klebsiella</taxon>
        <taxon>Klebsiella pneumoniae complex</taxon>
    </lineage>
</organism>
<proteinExistence type="predicted"/>
<dbReference type="Pfam" id="PF10124">
    <property type="entry name" value="Mu-like_gpT"/>
    <property type="match status" value="1"/>
</dbReference>
<dbReference type="Proteomes" id="UP000254387">
    <property type="component" value="Unassembled WGS sequence"/>
</dbReference>
<feature type="domain" description="Bacteriophage Mu GpT" evidence="1">
    <location>
        <begin position="33"/>
        <end position="80"/>
    </location>
</feature>